<dbReference type="InterPro" id="IPR036388">
    <property type="entry name" value="WH-like_DNA-bd_sf"/>
</dbReference>
<dbReference type="InterPro" id="IPR011991">
    <property type="entry name" value="ArsR-like_HTH"/>
</dbReference>
<keyword evidence="2" id="KW-0238">DNA-binding</keyword>
<dbReference type="SMART" id="SM00418">
    <property type="entry name" value="HTH_ARSR"/>
    <property type="match status" value="1"/>
</dbReference>
<keyword evidence="6" id="KW-1185">Reference proteome</keyword>
<proteinExistence type="predicted"/>
<dbReference type="Pfam" id="PF01022">
    <property type="entry name" value="HTH_5"/>
    <property type="match status" value="1"/>
</dbReference>
<dbReference type="InterPro" id="IPR001845">
    <property type="entry name" value="HTH_ArsR_DNA-bd_dom"/>
</dbReference>
<dbReference type="InterPro" id="IPR051011">
    <property type="entry name" value="Metal_resp_trans_reg"/>
</dbReference>
<dbReference type="PANTHER" id="PTHR43132:SF6">
    <property type="entry name" value="HTH-TYPE TRANSCRIPTIONAL REPRESSOR CZRA"/>
    <property type="match status" value="1"/>
</dbReference>
<reference evidence="5 6" key="1">
    <citation type="submission" date="2011-09" db="EMBL/GenBank/DDBJ databases">
        <title>The draft genome of Treponema saccharophilum DSM 2985.</title>
        <authorList>
            <consortium name="US DOE Joint Genome Institute (JGI-PGF)"/>
            <person name="Lucas S."/>
            <person name="Copeland A."/>
            <person name="Lapidus A."/>
            <person name="Glavina del Rio T."/>
            <person name="Dalin E."/>
            <person name="Tice H."/>
            <person name="Bruce D."/>
            <person name="Goodwin L."/>
            <person name="Pitluck S."/>
            <person name="Peters L."/>
            <person name="Kyrpides N."/>
            <person name="Mavromatis K."/>
            <person name="Ivanova N."/>
            <person name="Markowitz V."/>
            <person name="Cheng J.-F."/>
            <person name="Hugenholtz P."/>
            <person name="Woyke T."/>
            <person name="Wu D."/>
            <person name="Gronow S."/>
            <person name="Wellnitz S."/>
            <person name="Brambilla E."/>
            <person name="Klenk H.-P."/>
            <person name="Eisen J.A."/>
        </authorList>
    </citation>
    <scope>NUCLEOTIDE SEQUENCE [LARGE SCALE GENOMIC DNA]</scope>
    <source>
        <strain evidence="5 6">DSM 2985</strain>
    </source>
</reference>
<evidence type="ECO:0000313" key="6">
    <source>
        <dbReference type="Proteomes" id="UP000003571"/>
    </source>
</evidence>
<dbReference type="InterPro" id="IPR036390">
    <property type="entry name" value="WH_DNA-bd_sf"/>
</dbReference>
<evidence type="ECO:0000256" key="2">
    <source>
        <dbReference type="ARBA" id="ARBA00023125"/>
    </source>
</evidence>
<evidence type="ECO:0000259" key="4">
    <source>
        <dbReference type="PROSITE" id="PS50987"/>
    </source>
</evidence>
<comment type="caution">
    <text evidence="5">The sequence shown here is derived from an EMBL/GenBank/DDBJ whole genome shotgun (WGS) entry which is preliminary data.</text>
</comment>
<protein>
    <submittedName>
        <fullName evidence="5">Transcriptional regulator, ArsR family</fullName>
    </submittedName>
</protein>
<keyword evidence="3" id="KW-0804">Transcription</keyword>
<dbReference type="CDD" id="cd00090">
    <property type="entry name" value="HTH_ARSR"/>
    <property type="match status" value="1"/>
</dbReference>
<name>H7EIP9_9SPIR</name>
<dbReference type="RefSeq" id="WP_002702918.1">
    <property type="nucleotide sequence ID" value="NZ_AGRW01000037.1"/>
</dbReference>
<dbReference type="Proteomes" id="UP000003571">
    <property type="component" value="Unassembled WGS sequence"/>
</dbReference>
<evidence type="ECO:0000256" key="3">
    <source>
        <dbReference type="ARBA" id="ARBA00023163"/>
    </source>
</evidence>
<sequence length="113" mass="12900">MAEEEKKTAGIPEENTVFDLSDLFKVFGDSTRLKILFSLQERPLYVGEMASLLGMSASAVSHQLQVLRVNRLVRTQKEGKSILYALDDHHIAEILRTGLEHVTEMREQKETRE</sequence>
<keyword evidence="1" id="KW-0805">Transcription regulation</keyword>
<accession>H7EIP9</accession>
<dbReference type="STRING" id="907348.TresaDRAFT_2455"/>
<feature type="domain" description="HTH arsR-type" evidence="4">
    <location>
        <begin position="12"/>
        <end position="106"/>
    </location>
</feature>
<dbReference type="OrthoDB" id="9794330at2"/>
<dbReference type="eggNOG" id="COG0640">
    <property type="taxonomic scope" value="Bacteria"/>
</dbReference>
<dbReference type="PANTHER" id="PTHR43132">
    <property type="entry name" value="ARSENICAL RESISTANCE OPERON REPRESSOR ARSR-RELATED"/>
    <property type="match status" value="1"/>
</dbReference>
<dbReference type="EMBL" id="AGRW01000037">
    <property type="protein sequence ID" value="EIC02577.1"/>
    <property type="molecule type" value="Genomic_DNA"/>
</dbReference>
<dbReference type="SUPFAM" id="SSF46785">
    <property type="entry name" value="Winged helix' DNA-binding domain"/>
    <property type="match status" value="1"/>
</dbReference>
<dbReference type="GO" id="GO:0003677">
    <property type="term" value="F:DNA binding"/>
    <property type="evidence" value="ECO:0007669"/>
    <property type="project" value="UniProtKB-KW"/>
</dbReference>
<dbReference type="PATRIC" id="fig|907348.3.peg.706"/>
<dbReference type="GO" id="GO:0003700">
    <property type="term" value="F:DNA-binding transcription factor activity"/>
    <property type="evidence" value="ECO:0007669"/>
    <property type="project" value="InterPro"/>
</dbReference>
<gene>
    <name evidence="5" type="ORF">TresaDRAFT_2455</name>
</gene>
<dbReference type="PRINTS" id="PR00778">
    <property type="entry name" value="HTHARSR"/>
</dbReference>
<dbReference type="AlphaFoldDB" id="H7EIP9"/>
<evidence type="ECO:0000313" key="5">
    <source>
        <dbReference type="EMBL" id="EIC02577.1"/>
    </source>
</evidence>
<dbReference type="PROSITE" id="PS50987">
    <property type="entry name" value="HTH_ARSR_2"/>
    <property type="match status" value="1"/>
</dbReference>
<dbReference type="Gene3D" id="1.10.10.10">
    <property type="entry name" value="Winged helix-like DNA-binding domain superfamily/Winged helix DNA-binding domain"/>
    <property type="match status" value="1"/>
</dbReference>
<evidence type="ECO:0000256" key="1">
    <source>
        <dbReference type="ARBA" id="ARBA00023015"/>
    </source>
</evidence>
<dbReference type="NCBIfam" id="NF033788">
    <property type="entry name" value="HTH_metalloreg"/>
    <property type="match status" value="1"/>
</dbReference>
<organism evidence="5 6">
    <name type="scientific">Treponema saccharophilum DSM 2985</name>
    <dbReference type="NCBI Taxonomy" id="907348"/>
    <lineage>
        <taxon>Bacteria</taxon>
        <taxon>Pseudomonadati</taxon>
        <taxon>Spirochaetota</taxon>
        <taxon>Spirochaetia</taxon>
        <taxon>Spirochaetales</taxon>
        <taxon>Treponemataceae</taxon>
        <taxon>Treponema</taxon>
    </lineage>
</organism>